<sequence length="88" mass="9316">MRAGSPRGTRSGGITGEAAAEAVRAGRWSQSRRVLRIDPRNGEGSAVVPEPSRWRAASAESSGRLGGSRGVHGAKMDLQISLPHCMRH</sequence>
<name>A0AAV7WUL8_PLEWA</name>
<feature type="compositionally biased region" description="Low complexity" evidence="1">
    <location>
        <begin position="16"/>
        <end position="27"/>
    </location>
</feature>
<dbReference type="Proteomes" id="UP001066276">
    <property type="component" value="Chromosome 1_1"/>
</dbReference>
<evidence type="ECO:0000313" key="2">
    <source>
        <dbReference type="EMBL" id="KAJ1216392.1"/>
    </source>
</evidence>
<gene>
    <name evidence="2" type="ORF">NDU88_003994</name>
</gene>
<evidence type="ECO:0000256" key="1">
    <source>
        <dbReference type="SAM" id="MobiDB-lite"/>
    </source>
</evidence>
<protein>
    <submittedName>
        <fullName evidence="2">Uncharacterized protein</fullName>
    </submittedName>
</protein>
<feature type="region of interest" description="Disordered" evidence="1">
    <location>
        <begin position="1"/>
        <end position="28"/>
    </location>
</feature>
<dbReference type="AlphaFoldDB" id="A0AAV7WUL8"/>
<reference evidence="2" key="1">
    <citation type="journal article" date="2022" name="bioRxiv">
        <title>Sequencing and chromosome-scale assembly of the giantPleurodeles waltlgenome.</title>
        <authorList>
            <person name="Brown T."/>
            <person name="Elewa A."/>
            <person name="Iarovenko S."/>
            <person name="Subramanian E."/>
            <person name="Araus A.J."/>
            <person name="Petzold A."/>
            <person name="Susuki M."/>
            <person name="Suzuki K.-i.T."/>
            <person name="Hayashi T."/>
            <person name="Toyoda A."/>
            <person name="Oliveira C."/>
            <person name="Osipova E."/>
            <person name="Leigh N.D."/>
            <person name="Simon A."/>
            <person name="Yun M.H."/>
        </authorList>
    </citation>
    <scope>NUCLEOTIDE SEQUENCE</scope>
    <source>
        <strain evidence="2">20211129_DDA</strain>
        <tissue evidence="2">Liver</tissue>
    </source>
</reference>
<feature type="region of interest" description="Disordered" evidence="1">
    <location>
        <begin position="40"/>
        <end position="72"/>
    </location>
</feature>
<accession>A0AAV7WUL8</accession>
<keyword evidence="3" id="KW-1185">Reference proteome</keyword>
<evidence type="ECO:0000313" key="3">
    <source>
        <dbReference type="Proteomes" id="UP001066276"/>
    </source>
</evidence>
<comment type="caution">
    <text evidence="2">The sequence shown here is derived from an EMBL/GenBank/DDBJ whole genome shotgun (WGS) entry which is preliminary data.</text>
</comment>
<proteinExistence type="predicted"/>
<organism evidence="2 3">
    <name type="scientific">Pleurodeles waltl</name>
    <name type="common">Iberian ribbed newt</name>
    <dbReference type="NCBI Taxonomy" id="8319"/>
    <lineage>
        <taxon>Eukaryota</taxon>
        <taxon>Metazoa</taxon>
        <taxon>Chordata</taxon>
        <taxon>Craniata</taxon>
        <taxon>Vertebrata</taxon>
        <taxon>Euteleostomi</taxon>
        <taxon>Amphibia</taxon>
        <taxon>Batrachia</taxon>
        <taxon>Caudata</taxon>
        <taxon>Salamandroidea</taxon>
        <taxon>Salamandridae</taxon>
        <taxon>Pleurodelinae</taxon>
        <taxon>Pleurodeles</taxon>
    </lineage>
</organism>
<dbReference type="EMBL" id="JANPWB010000001">
    <property type="protein sequence ID" value="KAJ1216392.1"/>
    <property type="molecule type" value="Genomic_DNA"/>
</dbReference>